<protein>
    <submittedName>
        <fullName evidence="1">Uncharacterized protein</fullName>
    </submittedName>
</protein>
<keyword evidence="2" id="KW-1185">Reference proteome</keyword>
<name>A0ACC0N0X2_RHOML</name>
<accession>A0ACC0N0X2</accession>
<evidence type="ECO:0000313" key="2">
    <source>
        <dbReference type="Proteomes" id="UP001062846"/>
    </source>
</evidence>
<reference evidence="1" key="1">
    <citation type="submission" date="2022-02" db="EMBL/GenBank/DDBJ databases">
        <title>Plant Genome Project.</title>
        <authorList>
            <person name="Zhang R.-G."/>
        </authorList>
    </citation>
    <scope>NUCLEOTIDE SEQUENCE</scope>
    <source>
        <strain evidence="1">AT1</strain>
    </source>
</reference>
<evidence type="ECO:0000313" key="1">
    <source>
        <dbReference type="EMBL" id="KAI8546810.1"/>
    </source>
</evidence>
<organism evidence="1 2">
    <name type="scientific">Rhododendron molle</name>
    <name type="common">Chinese azalea</name>
    <name type="synonym">Azalea mollis</name>
    <dbReference type="NCBI Taxonomy" id="49168"/>
    <lineage>
        <taxon>Eukaryota</taxon>
        <taxon>Viridiplantae</taxon>
        <taxon>Streptophyta</taxon>
        <taxon>Embryophyta</taxon>
        <taxon>Tracheophyta</taxon>
        <taxon>Spermatophyta</taxon>
        <taxon>Magnoliopsida</taxon>
        <taxon>eudicotyledons</taxon>
        <taxon>Gunneridae</taxon>
        <taxon>Pentapetalae</taxon>
        <taxon>asterids</taxon>
        <taxon>Ericales</taxon>
        <taxon>Ericaceae</taxon>
        <taxon>Ericoideae</taxon>
        <taxon>Rhodoreae</taxon>
        <taxon>Rhododendron</taxon>
    </lineage>
</organism>
<gene>
    <name evidence="1" type="ORF">RHMOL_Rhmol07G0148500</name>
</gene>
<comment type="caution">
    <text evidence="1">The sequence shown here is derived from an EMBL/GenBank/DDBJ whole genome shotgun (WGS) entry which is preliminary data.</text>
</comment>
<sequence>MPLLPLPPPPAPLRSFPFLLRFPLSNPHPRSLLLIRGSVWGQIGRCGVARVARLLLRQIRCRFRGGGSGFIFGFRRCFFWFLVFGLSALSPFSERAVPCVELLLPFVGVSAFVESWSEKRTVRRVKLQLPSYSPLAVASAPCVEFFLPLLGIVLCAPQSSSYPNHLDNLIVGLIPSMGSGLGGIFGFPSSDKKRRRAPPSSLQNSPPERLSLSLSLQDVYGFLNSQSEHPQQPPLGYSPRHFLLRGEETLKNPQAADSFQPRYSDELLRTKMAKGLIWATAEDLARHRGQVLSLYRQLLRSLNSPDLPLNLAARLAKKAEVRAIFMVASEERSLHNIQDLFDAADYSLSLLRKGEIPKYIQ</sequence>
<dbReference type="Proteomes" id="UP001062846">
    <property type="component" value="Chromosome 7"/>
</dbReference>
<proteinExistence type="predicted"/>
<dbReference type="EMBL" id="CM046394">
    <property type="protein sequence ID" value="KAI8546810.1"/>
    <property type="molecule type" value="Genomic_DNA"/>
</dbReference>